<dbReference type="GO" id="GO:0003743">
    <property type="term" value="F:translation initiation factor activity"/>
    <property type="evidence" value="ECO:0007669"/>
    <property type="project" value="UniProtKB-KW"/>
</dbReference>
<dbReference type="VEuPathDB" id="TriTrypDB:BCY84_17328"/>
<evidence type="ECO:0000256" key="1">
    <source>
        <dbReference type="SAM" id="MobiDB-lite"/>
    </source>
</evidence>
<protein>
    <submittedName>
        <fullName evidence="2">Putative translation initiation factor IF-2</fullName>
    </submittedName>
</protein>
<evidence type="ECO:0000313" key="2">
    <source>
        <dbReference type="EMBL" id="PWU90592.1"/>
    </source>
</evidence>
<dbReference type="VEuPathDB" id="TriTrypDB:TCSYLVIO_001768"/>
<dbReference type="Proteomes" id="UP000246121">
    <property type="component" value="Unassembled WGS sequence"/>
</dbReference>
<dbReference type="VEuPathDB" id="TriTrypDB:TcBrA4_0094220"/>
<dbReference type="PROSITE" id="PS51257">
    <property type="entry name" value="PROKAR_LIPOPROTEIN"/>
    <property type="match status" value="1"/>
</dbReference>
<feature type="region of interest" description="Disordered" evidence="1">
    <location>
        <begin position="127"/>
        <end position="153"/>
    </location>
</feature>
<reference evidence="2 3" key="1">
    <citation type="journal article" date="2018" name="Microb. Genom.">
        <title>Expanding an expanded genome: long-read sequencing of Trypanosoma cruzi.</title>
        <authorList>
            <person name="Berna L."/>
            <person name="Rodriguez M."/>
            <person name="Chiribao M.L."/>
            <person name="Parodi-Talice A."/>
            <person name="Pita S."/>
            <person name="Rijo G."/>
            <person name="Alvarez-Valin F."/>
            <person name="Robello C."/>
        </authorList>
    </citation>
    <scope>NUCLEOTIDE SEQUENCE [LARGE SCALE GENOMIC DNA]</scope>
    <source>
        <strain evidence="2 3">Dm28c</strain>
    </source>
</reference>
<keyword evidence="2" id="KW-0648">Protein biosynthesis</keyword>
<sequence length="241" mass="27801">MWRLSSGVRQLAVSWIGASCGCGAASAMTQTSVRRWQSQSSRGQPGLHWDEGVVDPRYSSEGNMRRFNPDTVAHYVKATIQNDRREMGLGEVYDWHEFAKDAVYIPTRSGPLWVGSDDPRCAKFMRRREKMKKSPQQKARPKPGQTPRSSWRTTHCVSSLRRRPICGIRLVRRIICTAQGSSVSMISSTWRQKFSTCHVHRLCPLWATWITARRRCWITSAKQMWPPRKRVALRRMLVLSK</sequence>
<gene>
    <name evidence="2" type="ORF">C4B63_49g80</name>
</gene>
<dbReference type="VEuPathDB" id="TriTrypDB:C4B63_49g80"/>
<dbReference type="VEuPathDB" id="TriTrypDB:TcCLB.511821.110"/>
<dbReference type="VEuPathDB" id="TriTrypDB:TcCL_ESM03304"/>
<feature type="compositionally biased region" description="Basic residues" evidence="1">
    <location>
        <begin position="127"/>
        <end position="141"/>
    </location>
</feature>
<comment type="caution">
    <text evidence="2">The sequence shown here is derived from an EMBL/GenBank/DDBJ whole genome shotgun (WGS) entry which is preliminary data.</text>
</comment>
<dbReference type="VEuPathDB" id="TriTrypDB:TcG_03795"/>
<dbReference type="VEuPathDB" id="TriTrypDB:Tc_MARK_155"/>
<name>A0A2V2V4V1_TRYCR</name>
<proteinExistence type="predicted"/>
<accession>A0A2V2V4V1</accession>
<dbReference type="VEuPathDB" id="TriTrypDB:TCDM_02625"/>
<dbReference type="VEuPathDB" id="TriTrypDB:TcCLB.510533.120"/>
<dbReference type="AlphaFoldDB" id="A0A2V2V4V1"/>
<evidence type="ECO:0000313" key="3">
    <source>
        <dbReference type="Proteomes" id="UP000246121"/>
    </source>
</evidence>
<dbReference type="VEuPathDB" id="TriTrypDB:C3747_22g252"/>
<keyword evidence="2" id="KW-0396">Initiation factor</keyword>
<dbReference type="VEuPathDB" id="TriTrypDB:ECC02_005737"/>
<dbReference type="EMBL" id="PRFA01000049">
    <property type="protein sequence ID" value="PWU90592.1"/>
    <property type="molecule type" value="Genomic_DNA"/>
</dbReference>
<organism evidence="2 3">
    <name type="scientific">Trypanosoma cruzi</name>
    <dbReference type="NCBI Taxonomy" id="5693"/>
    <lineage>
        <taxon>Eukaryota</taxon>
        <taxon>Discoba</taxon>
        <taxon>Euglenozoa</taxon>
        <taxon>Kinetoplastea</taxon>
        <taxon>Metakinetoplastina</taxon>
        <taxon>Trypanosomatida</taxon>
        <taxon>Trypanosomatidae</taxon>
        <taxon>Trypanosoma</taxon>
        <taxon>Schizotrypanum</taxon>
    </lineage>
</organism>